<proteinExistence type="predicted"/>
<evidence type="ECO:0000313" key="2">
    <source>
        <dbReference type="Proteomes" id="UP000237271"/>
    </source>
</evidence>
<comment type="caution">
    <text evidence="1">The sequence shown here is derived from an EMBL/GenBank/DDBJ whole genome shotgun (WGS) entry which is preliminary data.</text>
</comment>
<organism evidence="1 2">
    <name type="scientific">Phytophthora palmivora</name>
    <dbReference type="NCBI Taxonomy" id="4796"/>
    <lineage>
        <taxon>Eukaryota</taxon>
        <taxon>Sar</taxon>
        <taxon>Stramenopiles</taxon>
        <taxon>Oomycota</taxon>
        <taxon>Peronosporomycetes</taxon>
        <taxon>Peronosporales</taxon>
        <taxon>Peronosporaceae</taxon>
        <taxon>Phytophthora</taxon>
    </lineage>
</organism>
<sequence>MNQQAVATVEAINSTKDDDGQEISWEISMEAVHDHYLCTFVADVTGDSVIQNTSPPVKLDLGLQMSKLNMHNKFLMGARVVDTDEGVDIFIAGSVHFDLPCYCDPAFDLLQHFVTHLPAFEVLHLTPLNDNQDKSALDVQ</sequence>
<reference evidence="1 2" key="1">
    <citation type="journal article" date="2017" name="Genome Biol. Evol.">
        <title>Phytophthora megakarya and P. palmivora, closely related causal agents of cacao black pod rot, underwent increases in genome sizes and gene numbers by different mechanisms.</title>
        <authorList>
            <person name="Ali S.S."/>
            <person name="Shao J."/>
            <person name="Lary D.J."/>
            <person name="Kronmiller B."/>
            <person name="Shen D."/>
            <person name="Strem M.D."/>
            <person name="Amoako-Attah I."/>
            <person name="Akrofi A.Y."/>
            <person name="Begoude B.A."/>
            <person name="Ten Hoopen G.M."/>
            <person name="Coulibaly K."/>
            <person name="Kebe B.I."/>
            <person name="Melnick R.L."/>
            <person name="Guiltinan M.J."/>
            <person name="Tyler B.M."/>
            <person name="Meinhardt L.W."/>
            <person name="Bailey B.A."/>
        </authorList>
    </citation>
    <scope>NUCLEOTIDE SEQUENCE [LARGE SCALE GENOMIC DNA]</scope>
    <source>
        <strain evidence="2">sbr112.9</strain>
    </source>
</reference>
<dbReference type="EMBL" id="NCKW01009862">
    <property type="protein sequence ID" value="POM65864.1"/>
    <property type="molecule type" value="Genomic_DNA"/>
</dbReference>
<keyword evidence="2" id="KW-1185">Reference proteome</keyword>
<dbReference type="OrthoDB" id="160433at2759"/>
<gene>
    <name evidence="1" type="ORF">PHPALM_18356</name>
</gene>
<dbReference type="AlphaFoldDB" id="A0A2P4XJZ5"/>
<name>A0A2P4XJZ5_9STRA</name>
<accession>A0A2P4XJZ5</accession>
<protein>
    <submittedName>
        <fullName evidence="1">Uncharacterized protein</fullName>
    </submittedName>
</protein>
<evidence type="ECO:0000313" key="1">
    <source>
        <dbReference type="EMBL" id="POM65864.1"/>
    </source>
</evidence>
<dbReference type="Proteomes" id="UP000237271">
    <property type="component" value="Unassembled WGS sequence"/>
</dbReference>